<keyword evidence="2" id="KW-1185">Reference proteome</keyword>
<dbReference type="Proteomes" id="UP000597867">
    <property type="component" value="Unassembled WGS sequence"/>
</dbReference>
<proteinExistence type="predicted"/>
<gene>
    <name evidence="1" type="ORF">IQ222_18580</name>
</gene>
<comment type="caution">
    <text evidence="1">The sequence shown here is derived from an EMBL/GenBank/DDBJ whole genome shotgun (WGS) entry which is preliminary data.</text>
</comment>
<organism evidence="1 2">
    <name type="scientific">Dolichospermum flos-aquae LEGE 04289</name>
    <dbReference type="NCBI Taxonomy" id="1828708"/>
    <lineage>
        <taxon>Bacteria</taxon>
        <taxon>Bacillati</taxon>
        <taxon>Cyanobacteriota</taxon>
        <taxon>Cyanophyceae</taxon>
        <taxon>Nostocales</taxon>
        <taxon>Aphanizomenonaceae</taxon>
        <taxon>Dolichospermum</taxon>
    </lineage>
</organism>
<keyword evidence="1" id="KW-0540">Nuclease</keyword>
<dbReference type="EMBL" id="JADEWF010000088">
    <property type="protein sequence ID" value="MBE9220740.1"/>
    <property type="molecule type" value="Genomic_DNA"/>
</dbReference>
<evidence type="ECO:0000313" key="1">
    <source>
        <dbReference type="EMBL" id="MBE9220740.1"/>
    </source>
</evidence>
<keyword evidence="1" id="KW-0255">Endonuclease</keyword>
<accession>A0ACC5Q6K2</accession>
<keyword evidence="1" id="KW-0378">Hydrolase</keyword>
<protein>
    <submittedName>
        <fullName evidence="1">Restriction endonuclease subunit S</fullName>
    </submittedName>
</protein>
<reference evidence="1" key="1">
    <citation type="submission" date="2020-10" db="EMBL/GenBank/DDBJ databases">
        <authorList>
            <person name="Castelo-Branco R."/>
            <person name="Eusebio N."/>
            <person name="Adriana R."/>
            <person name="Vieira A."/>
            <person name="Brugerolle De Fraissinette N."/>
            <person name="Rezende De Castro R."/>
            <person name="Schneider M.P."/>
            <person name="Vasconcelos V."/>
            <person name="Leao P.N."/>
        </authorList>
    </citation>
    <scope>NUCLEOTIDE SEQUENCE</scope>
    <source>
        <strain evidence="1">LEGE 04289</strain>
    </source>
</reference>
<sequence>MNNWKDLYWGDLITLEYGKPCPNYADNIGEYPVFGTNGKIGQSKKALCNHPSVIIGRKGAYRGVHYSDKPFWVIDTAFYLEPKVDIDLKWAYYNLLTQDINGMDSGSAIPSTSRQDFNFLSVKLPPLSEQKAIAHILSSLDDKIELNR</sequence>
<evidence type="ECO:0000313" key="2">
    <source>
        <dbReference type="Proteomes" id="UP000597867"/>
    </source>
</evidence>
<name>A0ACC5Q6K2_DOLFA</name>